<feature type="transmembrane region" description="Helical" evidence="1">
    <location>
        <begin position="78"/>
        <end position="98"/>
    </location>
</feature>
<organism evidence="2 3">
    <name type="scientific">Paspalum notatum var. saurae</name>
    <dbReference type="NCBI Taxonomy" id="547442"/>
    <lineage>
        <taxon>Eukaryota</taxon>
        <taxon>Viridiplantae</taxon>
        <taxon>Streptophyta</taxon>
        <taxon>Embryophyta</taxon>
        <taxon>Tracheophyta</taxon>
        <taxon>Spermatophyta</taxon>
        <taxon>Magnoliopsida</taxon>
        <taxon>Liliopsida</taxon>
        <taxon>Poales</taxon>
        <taxon>Poaceae</taxon>
        <taxon>PACMAD clade</taxon>
        <taxon>Panicoideae</taxon>
        <taxon>Andropogonodae</taxon>
        <taxon>Paspaleae</taxon>
        <taxon>Paspalinae</taxon>
        <taxon>Paspalum</taxon>
    </lineage>
</organism>
<gene>
    <name evidence="2" type="ORF">U9M48_033952</name>
</gene>
<dbReference type="AlphaFoldDB" id="A0AAQ3X753"/>
<evidence type="ECO:0000256" key="1">
    <source>
        <dbReference type="SAM" id="Phobius"/>
    </source>
</evidence>
<keyword evidence="1" id="KW-0812">Transmembrane</keyword>
<accession>A0AAQ3X753</accession>
<name>A0AAQ3X753_PASNO</name>
<evidence type="ECO:0000313" key="2">
    <source>
        <dbReference type="EMBL" id="WVZ87295.1"/>
    </source>
</evidence>
<dbReference type="EMBL" id="CP144751">
    <property type="protein sequence ID" value="WVZ87295.1"/>
    <property type="molecule type" value="Genomic_DNA"/>
</dbReference>
<keyword evidence="3" id="KW-1185">Reference proteome</keyword>
<protein>
    <submittedName>
        <fullName evidence="2">Uncharacterized protein</fullName>
    </submittedName>
</protein>
<sequence>MALRSLVVKVKALPRRVLGPRAFAKPKDDNWGKIMQELENSSKYSSTKELARAIEPMLEEGLRATKEKVRKDIWRYRGLTLLLTVVGFSSAGYLRAYLRARL</sequence>
<dbReference type="Proteomes" id="UP001341281">
    <property type="component" value="Chromosome 07"/>
</dbReference>
<proteinExistence type="predicted"/>
<evidence type="ECO:0000313" key="3">
    <source>
        <dbReference type="Proteomes" id="UP001341281"/>
    </source>
</evidence>
<keyword evidence="1" id="KW-1133">Transmembrane helix</keyword>
<reference evidence="2 3" key="1">
    <citation type="submission" date="2024-02" db="EMBL/GenBank/DDBJ databases">
        <title>High-quality chromosome-scale genome assembly of Pensacola bahiagrass (Paspalum notatum Flugge var. saurae).</title>
        <authorList>
            <person name="Vega J.M."/>
            <person name="Podio M."/>
            <person name="Orjuela J."/>
            <person name="Siena L.A."/>
            <person name="Pessino S.C."/>
            <person name="Combes M.C."/>
            <person name="Mariac C."/>
            <person name="Albertini E."/>
            <person name="Pupilli F."/>
            <person name="Ortiz J.P.A."/>
            <person name="Leblanc O."/>
        </authorList>
    </citation>
    <scope>NUCLEOTIDE SEQUENCE [LARGE SCALE GENOMIC DNA]</scope>
    <source>
        <strain evidence="2">R1</strain>
        <tissue evidence="2">Leaf</tissue>
    </source>
</reference>
<keyword evidence="1" id="KW-0472">Membrane</keyword>